<dbReference type="InterPro" id="IPR000917">
    <property type="entry name" value="Sulfatase_N"/>
</dbReference>
<dbReference type="Proteomes" id="UP000602260">
    <property type="component" value="Unassembled WGS sequence"/>
</dbReference>
<feature type="transmembrane region" description="Helical" evidence="7">
    <location>
        <begin position="164"/>
        <end position="188"/>
    </location>
</feature>
<evidence type="ECO:0000256" key="4">
    <source>
        <dbReference type="ARBA" id="ARBA00022692"/>
    </source>
</evidence>
<evidence type="ECO:0000313" key="10">
    <source>
        <dbReference type="Proteomes" id="UP000602260"/>
    </source>
</evidence>
<dbReference type="SUPFAM" id="SSF53649">
    <property type="entry name" value="Alkaline phosphatase-like"/>
    <property type="match status" value="1"/>
</dbReference>
<dbReference type="PANTHER" id="PTHR47371:SF3">
    <property type="entry name" value="PHOSPHOGLYCEROL TRANSFERASE I"/>
    <property type="match status" value="1"/>
</dbReference>
<keyword evidence="3" id="KW-1003">Cell membrane</keyword>
<dbReference type="Pfam" id="PF00884">
    <property type="entry name" value="Sulfatase"/>
    <property type="match status" value="1"/>
</dbReference>
<feature type="transmembrane region" description="Helical" evidence="7">
    <location>
        <begin position="24"/>
        <end position="44"/>
    </location>
</feature>
<dbReference type="PANTHER" id="PTHR47371">
    <property type="entry name" value="LIPOTEICHOIC ACID SYNTHASE"/>
    <property type="match status" value="1"/>
</dbReference>
<dbReference type="AlphaFoldDB" id="A0A8J6MBA0"/>
<evidence type="ECO:0000313" key="9">
    <source>
        <dbReference type="EMBL" id="MBC5717525.1"/>
    </source>
</evidence>
<keyword evidence="4 7" id="KW-0812">Transmembrane</keyword>
<dbReference type="GO" id="GO:0005886">
    <property type="term" value="C:plasma membrane"/>
    <property type="evidence" value="ECO:0007669"/>
    <property type="project" value="UniProtKB-SubCell"/>
</dbReference>
<accession>A0A8J6MBA0</accession>
<evidence type="ECO:0000256" key="1">
    <source>
        <dbReference type="ARBA" id="ARBA00004651"/>
    </source>
</evidence>
<comment type="caution">
    <text evidence="9">The sequence shown here is derived from an EMBL/GenBank/DDBJ whole genome shotgun (WGS) entry which is preliminary data.</text>
</comment>
<comment type="subcellular location">
    <subcellularLocation>
        <location evidence="1">Cell membrane</location>
        <topology evidence="1">Multi-pass membrane protein</topology>
    </subcellularLocation>
</comment>
<keyword evidence="10" id="KW-1185">Reference proteome</keyword>
<dbReference type="RefSeq" id="WP_186878756.1">
    <property type="nucleotide sequence ID" value="NZ_JACOPN010000006.1"/>
</dbReference>
<evidence type="ECO:0000259" key="8">
    <source>
        <dbReference type="Pfam" id="PF00884"/>
    </source>
</evidence>
<comment type="pathway">
    <text evidence="2">Cell wall biogenesis; lipoteichoic acid biosynthesis.</text>
</comment>
<dbReference type="CDD" id="cd16015">
    <property type="entry name" value="LTA_synthase"/>
    <property type="match status" value="1"/>
</dbReference>
<name>A0A8J6MBA0_9FIRM</name>
<evidence type="ECO:0000256" key="3">
    <source>
        <dbReference type="ARBA" id="ARBA00022475"/>
    </source>
</evidence>
<reference evidence="9" key="1">
    <citation type="submission" date="2020-08" db="EMBL/GenBank/DDBJ databases">
        <title>Genome public.</title>
        <authorList>
            <person name="Liu C."/>
            <person name="Sun Q."/>
        </authorList>
    </citation>
    <scope>NUCLEOTIDE SEQUENCE</scope>
    <source>
        <strain evidence="9">BX5</strain>
    </source>
</reference>
<dbReference type="InterPro" id="IPR050448">
    <property type="entry name" value="OpgB/LTA_synthase_biosynth"/>
</dbReference>
<gene>
    <name evidence="9" type="ORF">H8S55_09360</name>
</gene>
<evidence type="ECO:0000256" key="6">
    <source>
        <dbReference type="ARBA" id="ARBA00023136"/>
    </source>
</evidence>
<evidence type="ECO:0000256" key="2">
    <source>
        <dbReference type="ARBA" id="ARBA00004936"/>
    </source>
</evidence>
<feature type="transmembrane region" description="Helical" evidence="7">
    <location>
        <begin position="83"/>
        <end position="101"/>
    </location>
</feature>
<evidence type="ECO:0000256" key="5">
    <source>
        <dbReference type="ARBA" id="ARBA00022989"/>
    </source>
</evidence>
<keyword evidence="5 7" id="KW-1133">Transmembrane helix</keyword>
<feature type="transmembrane region" description="Helical" evidence="7">
    <location>
        <begin position="56"/>
        <end position="76"/>
    </location>
</feature>
<organism evidence="9 10">
    <name type="scientific">Flintibacter faecis</name>
    <dbReference type="NCBI Taxonomy" id="2763047"/>
    <lineage>
        <taxon>Bacteria</taxon>
        <taxon>Bacillati</taxon>
        <taxon>Bacillota</taxon>
        <taxon>Clostridia</taxon>
        <taxon>Eubacteriales</taxon>
        <taxon>Flintibacter</taxon>
    </lineage>
</organism>
<feature type="transmembrane region" description="Helical" evidence="7">
    <location>
        <begin position="133"/>
        <end position="152"/>
    </location>
</feature>
<evidence type="ECO:0000256" key="7">
    <source>
        <dbReference type="SAM" id="Phobius"/>
    </source>
</evidence>
<protein>
    <submittedName>
        <fullName evidence="9">LTA synthase family protein</fullName>
    </submittedName>
</protein>
<feature type="domain" description="Sulfatase N-terminal" evidence="8">
    <location>
        <begin position="247"/>
        <end position="533"/>
    </location>
</feature>
<proteinExistence type="predicted"/>
<dbReference type="Gene3D" id="3.40.720.10">
    <property type="entry name" value="Alkaline Phosphatase, subunit A"/>
    <property type="match status" value="1"/>
</dbReference>
<sequence length="615" mass="70644">MIQKERKHPLQWLRRDVGEHLDRYLARLVFLLGPWLCLWMVEVLNQNDVFQDLDVWQVAMNLIWYYALFFVCRLILGRLRRAAALSAVLSFLVGLLNHYILRFRGRILFPADVAGWQTAANVADGFDYSMDQYIVQAAILLVGYLFLLWMCAPQRKRARLPLAASIPLWAAILGYTYAFFFTGMLPALDIYTQQWVTQRNGFLLNFTVALRYSSVDKPRDYSKQAVLDLMEQYPTVAGDDSVTHPVNIIGIMDESFADFTIFDGFESSEDPTPFLHSLKKNTIKGWMYSPVTGGGTASVEFEYLTGFSTYFQPPHTVAYQLYVDEGMPSLAALAGSQGYETTAFHPYKSSGWNRPVAYHDLAFDNQMYEEDVTDPQYIRHYISDACDFQTIFQTTQQQVKSFFFNVTMQNHSGYAQGWNNLERTISLPDSLKLADSNAEQYFALARQTDNALRELIGYYSRCDEPTMIVFFGDHQPPLKNAFYERLYGKSLDQRTTEEVMQQYAVPFFIWTNYDLSGAEELQTEDVVISPNYLGVLTAKLAGLPLTGYMNFLDQMYAELPVVTPVGFVSKDGVFLSKKELSDRQQDWLDQYAILNYCGMVDLFDQARPMFCMDEK</sequence>
<dbReference type="EMBL" id="JACOPN010000006">
    <property type="protein sequence ID" value="MBC5717525.1"/>
    <property type="molecule type" value="Genomic_DNA"/>
</dbReference>
<keyword evidence="6 7" id="KW-0472">Membrane</keyword>
<dbReference type="InterPro" id="IPR017850">
    <property type="entry name" value="Alkaline_phosphatase_core_sf"/>
</dbReference>